<keyword evidence="5" id="KW-0012">Acyltransferase</keyword>
<feature type="region of interest" description="Disordered" evidence="6">
    <location>
        <begin position="15"/>
        <end position="37"/>
    </location>
</feature>
<sequence>ELRTFFSISPSMSSKKLKSANDASSSRDGLGGGESVIADHGRRRSTCGYCKSPTRSSISHGSFNFTFLLCITRWSGSLSAETLTVSDYQALIDRGWRRSGCYLYKHEMDKTCCPSYTIRLKASDFVPSKEQQRVSRRLERFLDGKLDVQPREQTGASSSLGTTRSEEKSKVEPVMDDLSKMVDQAVQLCIQSGEFPSNMQMPKASVKKVLCDKKKKLAKGPEQLLYTSNVAFPIAAAIKRTLTSEKVEIEGNKLSPETISEMLLSAISKVGETPGISIKVSKGHINFLSASKDSFYEKDVVPNETLHAKKDSENHKARKPKKLEMRLKRSSFDPEEHELYKRYQLKVHNDNPSRVVESSYKRFLVDSPLIYVQPSGGGDDEEKVVPPCGFGSFHQQYRVDGRLVAVGVVDILPKCLSSVYLFWDPDYAFLSLGKYSAIQEINWVRESQACCPSLEYYYLGYYIHSCSKMRYKAAYRPSELLCPLRFKWVPFEVARPLLDKKRYVILSDIKESQNQSSLLPHASETLAAHEDMEQGETNDHFMGGSDDDEDEEMDESESEDTYIESDIDNIIIGLYGSQYRYKVKETPFRFGSLSKLIGCRQCLPLPNSHADNKNKRWIWKDLRKMLNPVGRKHLEPMLQSYRKVVGDELSERMVYELR</sequence>
<feature type="domain" description="N-end rule aminoacyl transferase C-terminal" evidence="8">
    <location>
        <begin position="335"/>
        <end position="482"/>
    </location>
</feature>
<dbReference type="Pfam" id="PF04377">
    <property type="entry name" value="ATE_C"/>
    <property type="match status" value="1"/>
</dbReference>
<dbReference type="InterPro" id="IPR017137">
    <property type="entry name" value="Arg-tRNA-P_Trfase_1_euk"/>
</dbReference>
<dbReference type="Proteomes" id="UP000712600">
    <property type="component" value="Unassembled WGS sequence"/>
</dbReference>
<evidence type="ECO:0000256" key="6">
    <source>
        <dbReference type="SAM" id="MobiDB-lite"/>
    </source>
</evidence>
<proteinExistence type="inferred from homology"/>
<evidence type="ECO:0000313" key="9">
    <source>
        <dbReference type="EMBL" id="KAF3502509.1"/>
    </source>
</evidence>
<accession>A0A8S9NN52</accession>
<feature type="region of interest" description="Disordered" evidence="6">
    <location>
        <begin position="534"/>
        <end position="556"/>
    </location>
</feature>
<dbReference type="InterPro" id="IPR016181">
    <property type="entry name" value="Acyl_CoA_acyltransferase"/>
</dbReference>
<dbReference type="InterPro" id="IPR030700">
    <property type="entry name" value="N-end_Aminoacyl_Trfase"/>
</dbReference>
<dbReference type="PANTHER" id="PTHR21367:SF4">
    <property type="entry name" value="ARGINYL-TRNA--PROTEIN TRANSFERASE 1"/>
    <property type="match status" value="1"/>
</dbReference>
<evidence type="ECO:0000256" key="4">
    <source>
        <dbReference type="ARBA" id="ARBA00022786"/>
    </source>
</evidence>
<feature type="domain" description="N-end aminoacyl transferase N-terminal" evidence="7">
    <location>
        <begin position="45"/>
        <end position="133"/>
    </location>
</feature>
<dbReference type="InterPro" id="IPR007472">
    <property type="entry name" value="N-end_Aminoacyl_Trfase_C"/>
</dbReference>
<dbReference type="PIRSF" id="PIRSF037207">
    <property type="entry name" value="ATE1_euk"/>
    <property type="match status" value="1"/>
</dbReference>
<dbReference type="GO" id="GO:0005737">
    <property type="term" value="C:cytoplasm"/>
    <property type="evidence" value="ECO:0007669"/>
    <property type="project" value="TreeGrafter"/>
</dbReference>
<gene>
    <name evidence="9" type="ORF">F2Q69_00045507</name>
</gene>
<comment type="similarity">
    <text evidence="1">Belongs to the R-transferase family.</text>
</comment>
<dbReference type="EMBL" id="QGKX02001621">
    <property type="protein sequence ID" value="KAF3502509.1"/>
    <property type="molecule type" value="Genomic_DNA"/>
</dbReference>
<evidence type="ECO:0000256" key="2">
    <source>
        <dbReference type="ARBA" id="ARBA00012025"/>
    </source>
</evidence>
<feature type="compositionally biased region" description="Polar residues" evidence="6">
    <location>
        <begin position="151"/>
        <end position="163"/>
    </location>
</feature>
<organism evidence="9 10">
    <name type="scientific">Brassica cretica</name>
    <name type="common">Mustard</name>
    <dbReference type="NCBI Taxonomy" id="69181"/>
    <lineage>
        <taxon>Eukaryota</taxon>
        <taxon>Viridiplantae</taxon>
        <taxon>Streptophyta</taxon>
        <taxon>Embryophyta</taxon>
        <taxon>Tracheophyta</taxon>
        <taxon>Spermatophyta</taxon>
        <taxon>Magnoliopsida</taxon>
        <taxon>eudicotyledons</taxon>
        <taxon>Gunneridae</taxon>
        <taxon>Pentapetalae</taxon>
        <taxon>rosids</taxon>
        <taxon>malvids</taxon>
        <taxon>Brassicales</taxon>
        <taxon>Brassicaceae</taxon>
        <taxon>Brassiceae</taxon>
        <taxon>Brassica</taxon>
    </lineage>
</organism>
<dbReference type="AlphaFoldDB" id="A0A8S9NN52"/>
<dbReference type="EC" id="2.3.2.8" evidence="2"/>
<comment type="caution">
    <text evidence="9">The sequence shown here is derived from an EMBL/GenBank/DDBJ whole genome shotgun (WGS) entry which is preliminary data.</text>
</comment>
<name>A0A8S9NN52_BRACR</name>
<reference evidence="9" key="1">
    <citation type="submission" date="2019-12" db="EMBL/GenBank/DDBJ databases">
        <title>Genome sequencing and annotation of Brassica cretica.</title>
        <authorList>
            <person name="Studholme D.J."/>
            <person name="Sarris P."/>
        </authorList>
    </citation>
    <scope>NUCLEOTIDE SEQUENCE</scope>
    <source>
        <strain evidence="9">PFS-109/04</strain>
        <tissue evidence="9">Leaf</tissue>
    </source>
</reference>
<keyword evidence="4" id="KW-0833">Ubl conjugation pathway</keyword>
<dbReference type="GO" id="GO:0004057">
    <property type="term" value="F:arginyl-tRNA--protein transferase activity"/>
    <property type="evidence" value="ECO:0007669"/>
    <property type="project" value="UniProtKB-EC"/>
</dbReference>
<protein>
    <recommendedName>
        <fullName evidence="2">arginyltransferase</fullName>
        <ecNumber evidence="2">2.3.2.8</ecNumber>
    </recommendedName>
</protein>
<evidence type="ECO:0000256" key="5">
    <source>
        <dbReference type="ARBA" id="ARBA00023315"/>
    </source>
</evidence>
<evidence type="ECO:0000259" key="8">
    <source>
        <dbReference type="Pfam" id="PF04377"/>
    </source>
</evidence>
<dbReference type="SUPFAM" id="SSF55729">
    <property type="entry name" value="Acyl-CoA N-acyltransferases (Nat)"/>
    <property type="match status" value="1"/>
</dbReference>
<feature type="region of interest" description="Disordered" evidence="6">
    <location>
        <begin position="151"/>
        <end position="171"/>
    </location>
</feature>
<evidence type="ECO:0000256" key="1">
    <source>
        <dbReference type="ARBA" id="ARBA00009991"/>
    </source>
</evidence>
<keyword evidence="3" id="KW-0808">Transferase</keyword>
<feature type="compositionally biased region" description="Acidic residues" evidence="6">
    <location>
        <begin position="545"/>
        <end position="556"/>
    </location>
</feature>
<dbReference type="InterPro" id="IPR007471">
    <property type="entry name" value="N-end_Aminoacyl_Trfase_N"/>
</dbReference>
<evidence type="ECO:0000313" key="10">
    <source>
        <dbReference type="Proteomes" id="UP000712600"/>
    </source>
</evidence>
<dbReference type="PANTHER" id="PTHR21367">
    <property type="entry name" value="ARGININE-TRNA-PROTEIN TRANSFERASE 1"/>
    <property type="match status" value="1"/>
</dbReference>
<evidence type="ECO:0000256" key="3">
    <source>
        <dbReference type="ARBA" id="ARBA00022679"/>
    </source>
</evidence>
<feature type="non-terminal residue" evidence="9">
    <location>
        <position position="1"/>
    </location>
</feature>
<evidence type="ECO:0000259" key="7">
    <source>
        <dbReference type="Pfam" id="PF04376"/>
    </source>
</evidence>
<dbReference type="Pfam" id="PF04376">
    <property type="entry name" value="ATE_N"/>
    <property type="match status" value="1"/>
</dbReference>